<dbReference type="Pfam" id="PF06475">
    <property type="entry name" value="Glycolipid_bind"/>
    <property type="match status" value="1"/>
</dbReference>
<dbReference type="InterPro" id="IPR009467">
    <property type="entry name" value="Glycolipid-bd_prot_put"/>
</dbReference>
<dbReference type="SUPFAM" id="SSF159275">
    <property type="entry name" value="PA1994-like"/>
    <property type="match status" value="1"/>
</dbReference>
<gene>
    <name evidence="1" type="ORF">FDG2_2578</name>
</gene>
<reference evidence="2" key="1">
    <citation type="submission" date="2016-02" db="EMBL/GenBank/DDBJ databases">
        <authorList>
            <person name="Wibberg D."/>
        </authorList>
    </citation>
    <scope>NUCLEOTIDE SEQUENCE [LARGE SCALE GENOMIC DNA]</scope>
</reference>
<organism evidence="1 2">
    <name type="scientific">Candidatus Protofrankia californiensis</name>
    <dbReference type="NCBI Taxonomy" id="1839754"/>
    <lineage>
        <taxon>Bacteria</taxon>
        <taxon>Bacillati</taxon>
        <taxon>Actinomycetota</taxon>
        <taxon>Actinomycetes</taxon>
        <taxon>Frankiales</taxon>
        <taxon>Frankiaceae</taxon>
        <taxon>Protofrankia</taxon>
    </lineage>
</organism>
<accession>A0A1C3NXY7</accession>
<evidence type="ECO:0008006" key="3">
    <source>
        <dbReference type="Google" id="ProtNLM"/>
    </source>
</evidence>
<evidence type="ECO:0000313" key="2">
    <source>
        <dbReference type="Proteomes" id="UP000199013"/>
    </source>
</evidence>
<sequence>MLRLAAWRGTDPDRLDSAWLDRHSSSLSAHGTSLTRDYHLHYFLETGHDWITRRLDVRASGNGWWRTLALVRGPSGHWSAKADSGGIQPTVDPAPTTPIDTDALADALDCDLGLCPLTNTMPVLRHGLLDAALQGHDRTEVLTMAWVSVPDLNVFASPQSYSAAGTTADGTALIDFQSGDFAEQIEIDREGLVVKYPKIGHRLAID</sequence>
<dbReference type="EMBL" id="FLUV01001085">
    <property type="protein sequence ID" value="SBW22401.1"/>
    <property type="molecule type" value="Genomic_DNA"/>
</dbReference>
<protein>
    <recommendedName>
        <fullName evidence="3">Glycolipid-binding domain-containing protein</fullName>
    </recommendedName>
</protein>
<proteinExistence type="predicted"/>
<dbReference type="AlphaFoldDB" id="A0A1C3NXY7"/>
<dbReference type="Proteomes" id="UP000199013">
    <property type="component" value="Unassembled WGS sequence"/>
</dbReference>
<evidence type="ECO:0000313" key="1">
    <source>
        <dbReference type="EMBL" id="SBW22401.1"/>
    </source>
</evidence>
<name>A0A1C3NXY7_9ACTN</name>
<keyword evidence="2" id="KW-1185">Reference proteome</keyword>